<dbReference type="GO" id="GO:0046872">
    <property type="term" value="F:metal ion binding"/>
    <property type="evidence" value="ECO:0007669"/>
    <property type="project" value="UniProtKB-KW"/>
</dbReference>
<keyword evidence="8" id="KW-0350">Heme biosynthesis</keyword>
<evidence type="ECO:0000256" key="7">
    <source>
        <dbReference type="ARBA" id="ARBA00023004"/>
    </source>
</evidence>
<evidence type="ECO:0000256" key="10">
    <source>
        <dbReference type="ARBA" id="ARBA00023157"/>
    </source>
</evidence>
<feature type="transmembrane region" description="Helical" evidence="12">
    <location>
        <begin position="126"/>
        <end position="148"/>
    </location>
</feature>
<dbReference type="PANTHER" id="PTHR35457:SF1">
    <property type="entry name" value="HEME A SYNTHASE"/>
    <property type="match status" value="1"/>
</dbReference>
<reference evidence="14" key="1">
    <citation type="submission" date="2016-10" db="EMBL/GenBank/DDBJ databases">
        <authorList>
            <person name="Varghese N."/>
            <person name="Submissions S."/>
        </authorList>
    </citation>
    <scope>NUCLEOTIDE SEQUENCE [LARGE SCALE GENOMIC DNA]</scope>
    <source>
        <strain evidence="14">DSM 11526</strain>
    </source>
</reference>
<keyword evidence="10" id="KW-1015">Disulfide bond</keyword>
<feature type="transmembrane region" description="Helical" evidence="12">
    <location>
        <begin position="296"/>
        <end position="314"/>
    </location>
</feature>
<evidence type="ECO:0000256" key="6">
    <source>
        <dbReference type="ARBA" id="ARBA00023002"/>
    </source>
</evidence>
<keyword evidence="2" id="KW-1003">Cell membrane</keyword>
<dbReference type="InterPro" id="IPR050450">
    <property type="entry name" value="COX15/CtaA_HemeA_synthase"/>
</dbReference>
<proteinExistence type="predicted"/>
<dbReference type="EMBL" id="FNRJ01000022">
    <property type="protein sequence ID" value="SEB14173.1"/>
    <property type="molecule type" value="Genomic_DNA"/>
</dbReference>
<dbReference type="GO" id="GO:0016491">
    <property type="term" value="F:oxidoreductase activity"/>
    <property type="evidence" value="ECO:0007669"/>
    <property type="project" value="UniProtKB-KW"/>
</dbReference>
<organism evidence="13 14">
    <name type="scientific">Marinobacterium iners DSM 11526</name>
    <dbReference type="NCBI Taxonomy" id="1122198"/>
    <lineage>
        <taxon>Bacteria</taxon>
        <taxon>Pseudomonadati</taxon>
        <taxon>Pseudomonadota</taxon>
        <taxon>Gammaproteobacteria</taxon>
        <taxon>Oceanospirillales</taxon>
        <taxon>Oceanospirillaceae</taxon>
        <taxon>Marinobacterium</taxon>
    </lineage>
</organism>
<keyword evidence="7" id="KW-0408">Iron</keyword>
<feature type="transmembrane region" description="Helical" evidence="12">
    <location>
        <begin position="71"/>
        <end position="91"/>
    </location>
</feature>
<evidence type="ECO:0000256" key="3">
    <source>
        <dbReference type="ARBA" id="ARBA00022692"/>
    </source>
</evidence>
<name>A0A1H4GXE5_9GAMM</name>
<feature type="transmembrane region" description="Helical" evidence="12">
    <location>
        <begin position="268"/>
        <end position="290"/>
    </location>
</feature>
<evidence type="ECO:0000256" key="1">
    <source>
        <dbReference type="ARBA" id="ARBA00004141"/>
    </source>
</evidence>
<dbReference type="GO" id="GO:0006784">
    <property type="term" value="P:heme A biosynthetic process"/>
    <property type="evidence" value="ECO:0007669"/>
    <property type="project" value="InterPro"/>
</dbReference>
<evidence type="ECO:0000256" key="11">
    <source>
        <dbReference type="ARBA" id="ARBA00023444"/>
    </source>
</evidence>
<feature type="transmembrane region" description="Helical" evidence="12">
    <location>
        <begin position="7"/>
        <end position="26"/>
    </location>
</feature>
<keyword evidence="14" id="KW-1185">Reference proteome</keyword>
<evidence type="ECO:0000256" key="4">
    <source>
        <dbReference type="ARBA" id="ARBA00022723"/>
    </source>
</evidence>
<dbReference type="STRING" id="1122198.SAMN02745729_1223"/>
<keyword evidence="3 12" id="KW-0812">Transmembrane</keyword>
<evidence type="ECO:0000256" key="2">
    <source>
        <dbReference type="ARBA" id="ARBA00022475"/>
    </source>
</evidence>
<dbReference type="InterPro" id="IPR003780">
    <property type="entry name" value="COX15/CtaA_fam"/>
</dbReference>
<dbReference type="PANTHER" id="PTHR35457">
    <property type="entry name" value="HEME A SYNTHASE"/>
    <property type="match status" value="1"/>
</dbReference>
<dbReference type="OrthoDB" id="1447144at2"/>
<dbReference type="GO" id="GO:0016020">
    <property type="term" value="C:membrane"/>
    <property type="evidence" value="ECO:0007669"/>
    <property type="project" value="UniProtKB-SubCell"/>
</dbReference>
<comment type="subcellular location">
    <subcellularLocation>
        <location evidence="1">Membrane</location>
        <topology evidence="1">Multi-pass membrane protein</topology>
    </subcellularLocation>
</comment>
<dbReference type="AlphaFoldDB" id="A0A1H4GXE5"/>
<dbReference type="RefSeq" id="WP_091827902.1">
    <property type="nucleotide sequence ID" value="NZ_FNRJ01000022.1"/>
</dbReference>
<evidence type="ECO:0000256" key="8">
    <source>
        <dbReference type="ARBA" id="ARBA00023133"/>
    </source>
</evidence>
<keyword evidence="4" id="KW-0479">Metal-binding</keyword>
<dbReference type="Pfam" id="PF02628">
    <property type="entry name" value="COX15-CtaA"/>
    <property type="match status" value="1"/>
</dbReference>
<evidence type="ECO:0000256" key="9">
    <source>
        <dbReference type="ARBA" id="ARBA00023136"/>
    </source>
</evidence>
<protein>
    <submittedName>
        <fullName evidence="13">Cytochrome c oxidase assembly protein subunit 15</fullName>
    </submittedName>
</protein>
<keyword evidence="6" id="KW-0560">Oxidoreductase</keyword>
<evidence type="ECO:0000313" key="13">
    <source>
        <dbReference type="EMBL" id="SEB14173.1"/>
    </source>
</evidence>
<keyword evidence="5 12" id="KW-1133">Transmembrane helix</keyword>
<comment type="pathway">
    <text evidence="11">Porphyrin-containing compound metabolism.</text>
</comment>
<accession>A0A1H4GXE5</accession>
<feature type="transmembrane region" description="Helical" evidence="12">
    <location>
        <begin position="169"/>
        <end position="188"/>
    </location>
</feature>
<sequence>MSALKLVRSAIVLALIVVLLGGWTRLNDAGLGCPDWPGCYGTWVLPSDHVELAQGYPGVVIDLRKGWIEMIHRYAAACLGLVVLMLAVIALKNRTVTGYPSKLSLLLLGLVVLQGLFGMWTVTLKLLPVIVTLHLMGGLATLTLLVLLEQRLSHFYNPQAQPTGGHMGTRILLFCLFLQLLLGGWTSTNYAGWACSDWLLCNSDETVGYDFSTGLNPFMAIGPNYEGGLLDAPARAAIQVSHRLGALLLIVVSCWVALSLWRRRYLRFHITLFLAALGVQALLGIANIVWMLPLGLAVAHHAVAVLLLLLALNLHDRARSPVMEANHEYRVVCG</sequence>
<keyword evidence="9 12" id="KW-0472">Membrane</keyword>
<gene>
    <name evidence="13" type="ORF">SAMN02745729_1223</name>
</gene>
<dbReference type="Proteomes" id="UP000242469">
    <property type="component" value="Unassembled WGS sequence"/>
</dbReference>
<evidence type="ECO:0000256" key="12">
    <source>
        <dbReference type="SAM" id="Phobius"/>
    </source>
</evidence>
<evidence type="ECO:0000256" key="5">
    <source>
        <dbReference type="ARBA" id="ARBA00022989"/>
    </source>
</evidence>
<evidence type="ECO:0000313" key="14">
    <source>
        <dbReference type="Proteomes" id="UP000242469"/>
    </source>
</evidence>
<feature type="transmembrane region" description="Helical" evidence="12">
    <location>
        <begin position="244"/>
        <end position="261"/>
    </location>
</feature>
<feature type="transmembrane region" description="Helical" evidence="12">
    <location>
        <begin position="103"/>
        <end position="120"/>
    </location>
</feature>